<sequence>MALTGYQLQYKRRMKKALALRAKADRQARFLVARLATVLAQGEIAADHIGRINTLYGTALSQRTDLVDGYRVAGTAVALNQVAATSLGGAPAVVFVNLPANAGDAMLAPDADLD</sequence>
<keyword evidence="2" id="KW-1185">Reference proteome</keyword>
<organism evidence="1 2">
    <name type="scientific">Hymenobacter glaciei</name>
    <dbReference type="NCBI Taxonomy" id="877209"/>
    <lineage>
        <taxon>Bacteria</taxon>
        <taxon>Pseudomonadati</taxon>
        <taxon>Bacteroidota</taxon>
        <taxon>Cytophagia</taxon>
        <taxon>Cytophagales</taxon>
        <taxon>Hymenobacteraceae</taxon>
        <taxon>Hymenobacter</taxon>
    </lineage>
</organism>
<dbReference type="RefSeq" id="WP_345052932.1">
    <property type="nucleotide sequence ID" value="NZ_BAABDK010000014.1"/>
</dbReference>
<gene>
    <name evidence="1" type="ORF">GCM10022409_17190</name>
</gene>
<accession>A0ABP7U163</accession>
<evidence type="ECO:0000313" key="1">
    <source>
        <dbReference type="EMBL" id="GAA4033444.1"/>
    </source>
</evidence>
<evidence type="ECO:0000313" key="2">
    <source>
        <dbReference type="Proteomes" id="UP001501469"/>
    </source>
</evidence>
<name>A0ABP7U163_9BACT</name>
<protein>
    <submittedName>
        <fullName evidence="1">Uncharacterized protein</fullName>
    </submittedName>
</protein>
<dbReference type="Proteomes" id="UP001501469">
    <property type="component" value="Unassembled WGS sequence"/>
</dbReference>
<proteinExistence type="predicted"/>
<dbReference type="EMBL" id="BAABDK010000014">
    <property type="protein sequence ID" value="GAA4033444.1"/>
    <property type="molecule type" value="Genomic_DNA"/>
</dbReference>
<reference evidence="2" key="1">
    <citation type="journal article" date="2019" name="Int. J. Syst. Evol. Microbiol.">
        <title>The Global Catalogue of Microorganisms (GCM) 10K type strain sequencing project: providing services to taxonomists for standard genome sequencing and annotation.</title>
        <authorList>
            <consortium name="The Broad Institute Genomics Platform"/>
            <consortium name="The Broad Institute Genome Sequencing Center for Infectious Disease"/>
            <person name="Wu L."/>
            <person name="Ma J."/>
        </authorList>
    </citation>
    <scope>NUCLEOTIDE SEQUENCE [LARGE SCALE GENOMIC DNA]</scope>
    <source>
        <strain evidence="2">JCM 17225</strain>
    </source>
</reference>
<comment type="caution">
    <text evidence="1">The sequence shown here is derived from an EMBL/GenBank/DDBJ whole genome shotgun (WGS) entry which is preliminary data.</text>
</comment>